<proteinExistence type="predicted"/>
<dbReference type="InterPro" id="IPR050931">
    <property type="entry name" value="Mito_Protein_Transport_Metaxin"/>
</dbReference>
<accession>A0A4Q0Q7Q4</accession>
<dbReference type="PANTHER" id="PTHR12289:SF41">
    <property type="entry name" value="FAILED AXON CONNECTIONS-RELATED"/>
    <property type="match status" value="1"/>
</dbReference>
<evidence type="ECO:0000259" key="1">
    <source>
        <dbReference type="Pfam" id="PF17171"/>
    </source>
</evidence>
<dbReference type="InterPro" id="IPR033468">
    <property type="entry name" value="Metaxin_GST"/>
</dbReference>
<dbReference type="InterPro" id="IPR040079">
    <property type="entry name" value="Glutathione_S-Trfase"/>
</dbReference>
<dbReference type="CDD" id="cd03080">
    <property type="entry name" value="GST_N_Metaxin_like"/>
    <property type="match status" value="1"/>
</dbReference>
<dbReference type="SFLD" id="SFLDG01180">
    <property type="entry name" value="SUF1"/>
    <property type="match status" value="1"/>
</dbReference>
<dbReference type="Proteomes" id="UP000290174">
    <property type="component" value="Unassembled WGS sequence"/>
</dbReference>
<reference evidence="3 4" key="1">
    <citation type="submission" date="2018-11" db="EMBL/GenBank/DDBJ databases">
        <title>Bradyrhizobium sp. nov., isolated from effective nodules of peanut in China.</title>
        <authorList>
            <person name="Li Y."/>
        </authorList>
    </citation>
    <scope>NUCLEOTIDE SEQUENCE [LARGE SCALE GENOMIC DNA]</scope>
    <source>
        <strain evidence="3 4">CCBAU 51770</strain>
    </source>
</reference>
<dbReference type="Gene3D" id="3.40.30.10">
    <property type="entry name" value="Glutaredoxin"/>
    <property type="match status" value="1"/>
</dbReference>
<dbReference type="InterPro" id="IPR026928">
    <property type="entry name" value="FAX/IsoI-like"/>
</dbReference>
<protein>
    <submittedName>
        <fullName evidence="3">Glutathione S-transferase family protein</fullName>
    </submittedName>
</protein>
<dbReference type="EMBL" id="RKMK01000076">
    <property type="protein sequence ID" value="RXG84327.1"/>
    <property type="molecule type" value="Genomic_DNA"/>
</dbReference>
<gene>
    <name evidence="3" type="ORF">EAS61_39350</name>
</gene>
<feature type="domain" description="Thioredoxin-like fold" evidence="2">
    <location>
        <begin position="60"/>
        <end position="152"/>
    </location>
</feature>
<dbReference type="Pfam" id="PF17172">
    <property type="entry name" value="GST_N_4"/>
    <property type="match status" value="1"/>
</dbReference>
<evidence type="ECO:0000259" key="2">
    <source>
        <dbReference type="Pfam" id="PF17172"/>
    </source>
</evidence>
<sequence length="270" mass="29972">MGPGFRQDDSAGLTNPVHPLRLPRRPCMLASANTEEPPPMLTLYSYPELFGVADNNGYGLKVYAFLKLAGVPFVHEHVFDASAAPRGQLPYIVDDGETIGDSETIIAHAIAKYLLTIDALLAPEQRRTNHLVTRMLDDLYWVMSYSRWKDERFYPAFRDAFIAQHPQIDAAGFEKAKAYNAQRYHFQGIGRYTPEQAYARGLADLKVLAEIVPAAGYMHGAAPTSIDAGIYGFIANIHYFPIPTPLKAFVDAHANLVAHCERIHAAVSRT</sequence>
<dbReference type="SUPFAM" id="SSF52833">
    <property type="entry name" value="Thioredoxin-like"/>
    <property type="match status" value="1"/>
</dbReference>
<dbReference type="PANTHER" id="PTHR12289">
    <property type="entry name" value="METAXIN RELATED"/>
    <property type="match status" value="1"/>
</dbReference>
<dbReference type="SUPFAM" id="SSF47616">
    <property type="entry name" value="GST C-terminal domain-like"/>
    <property type="match status" value="1"/>
</dbReference>
<dbReference type="GO" id="GO:0016740">
    <property type="term" value="F:transferase activity"/>
    <property type="evidence" value="ECO:0007669"/>
    <property type="project" value="UniProtKB-KW"/>
</dbReference>
<dbReference type="Pfam" id="PF17171">
    <property type="entry name" value="GST_C_6"/>
    <property type="match status" value="1"/>
</dbReference>
<dbReference type="SFLD" id="SFLDS00019">
    <property type="entry name" value="Glutathione_Transferase_(cytos"/>
    <property type="match status" value="1"/>
</dbReference>
<dbReference type="CDD" id="cd03193">
    <property type="entry name" value="GST_C_Metaxin"/>
    <property type="match status" value="1"/>
</dbReference>
<organism evidence="3 4">
    <name type="scientific">Bradyrhizobium zhanjiangense</name>
    <dbReference type="NCBI Taxonomy" id="1325107"/>
    <lineage>
        <taxon>Bacteria</taxon>
        <taxon>Pseudomonadati</taxon>
        <taxon>Pseudomonadota</taxon>
        <taxon>Alphaproteobacteria</taxon>
        <taxon>Hyphomicrobiales</taxon>
        <taxon>Nitrobacteraceae</taxon>
        <taxon>Bradyrhizobium</taxon>
    </lineage>
</organism>
<dbReference type="InterPro" id="IPR036249">
    <property type="entry name" value="Thioredoxin-like_sf"/>
</dbReference>
<dbReference type="InterPro" id="IPR036282">
    <property type="entry name" value="Glutathione-S-Trfase_C_sf"/>
</dbReference>
<comment type="caution">
    <text evidence="3">The sequence shown here is derived from an EMBL/GenBank/DDBJ whole genome shotgun (WGS) entry which is preliminary data.</text>
</comment>
<keyword evidence="3" id="KW-0808">Transferase</keyword>
<dbReference type="AlphaFoldDB" id="A0A4Q0Q7Q4"/>
<name>A0A4Q0Q7Q4_9BRAD</name>
<evidence type="ECO:0000313" key="4">
    <source>
        <dbReference type="Proteomes" id="UP000290174"/>
    </source>
</evidence>
<dbReference type="InterPro" id="IPR012336">
    <property type="entry name" value="Thioredoxin-like_fold"/>
</dbReference>
<dbReference type="Gene3D" id="1.20.1050.10">
    <property type="match status" value="1"/>
</dbReference>
<evidence type="ECO:0000313" key="3">
    <source>
        <dbReference type="EMBL" id="RXG84327.1"/>
    </source>
</evidence>
<dbReference type="SFLD" id="SFLDG01200">
    <property type="entry name" value="SUF1.1"/>
    <property type="match status" value="1"/>
</dbReference>
<feature type="domain" description="Metaxin glutathione S-transferase" evidence="1">
    <location>
        <begin position="203"/>
        <end position="263"/>
    </location>
</feature>